<dbReference type="InterPro" id="IPR052707">
    <property type="entry name" value="OsmC_Ohr_Peroxiredoxin"/>
</dbReference>
<accession>A0ABS1DX96</accession>
<dbReference type="PANTHER" id="PTHR42830:SF2">
    <property type="entry name" value="OSMC_OHR FAMILY PROTEIN"/>
    <property type="match status" value="1"/>
</dbReference>
<dbReference type="PANTHER" id="PTHR42830">
    <property type="entry name" value="OSMOTICALLY INDUCIBLE FAMILY PROTEIN"/>
    <property type="match status" value="1"/>
</dbReference>
<evidence type="ECO:0000313" key="2">
    <source>
        <dbReference type="Proteomes" id="UP001041814"/>
    </source>
</evidence>
<evidence type="ECO:0000313" key="1">
    <source>
        <dbReference type="EMBL" id="MBK1713974.1"/>
    </source>
</evidence>
<protein>
    <submittedName>
        <fullName evidence="1">Peroxiredoxin</fullName>
    </submittedName>
</protein>
<sequence length="155" mass="17150">MSEHHAQVEWRRQPTEAFTDQRYSRLHTLRFDGGTELIASASPSAVALPYSNASAVDPEELFVASLSSCHMLWFLSLAAAAGWRVESYLDDAVGTMGRDERGHPFLTTVTLRPRVRLADGSAPEAARLAVLHHRAHEACFIANSVKSEVRVEPRP</sequence>
<dbReference type="SUPFAM" id="SSF82784">
    <property type="entry name" value="OsmC-like"/>
    <property type="match status" value="1"/>
</dbReference>
<proteinExistence type="predicted"/>
<dbReference type="RefSeq" id="WP_200228048.1">
    <property type="nucleotide sequence ID" value="NZ_NRRT01000014.1"/>
</dbReference>
<reference evidence="1" key="2">
    <citation type="journal article" date="2020" name="Microorganisms">
        <title>Osmotic Adaptation and Compatible Solute Biosynthesis of Phototrophic Bacteria as Revealed from Genome Analyses.</title>
        <authorList>
            <person name="Imhoff J.F."/>
            <person name="Rahn T."/>
            <person name="Kunzel S."/>
            <person name="Keller A."/>
            <person name="Neulinger S.C."/>
        </authorList>
    </citation>
    <scope>NUCLEOTIDE SEQUENCE</scope>
    <source>
        <strain evidence="1">IM 151</strain>
    </source>
</reference>
<dbReference type="Gene3D" id="3.30.300.20">
    <property type="match status" value="1"/>
</dbReference>
<gene>
    <name evidence="1" type="ORF">CKO43_14440</name>
</gene>
<dbReference type="InterPro" id="IPR036102">
    <property type="entry name" value="OsmC/Ohrsf"/>
</dbReference>
<dbReference type="InterPro" id="IPR015946">
    <property type="entry name" value="KH_dom-like_a/b"/>
</dbReference>
<name>A0ABS1DX96_RUBGE</name>
<dbReference type="EMBL" id="NRRU01000052">
    <property type="protein sequence ID" value="MBK1713974.1"/>
    <property type="molecule type" value="Genomic_DNA"/>
</dbReference>
<dbReference type="Pfam" id="PF02566">
    <property type="entry name" value="OsmC"/>
    <property type="match status" value="1"/>
</dbReference>
<keyword evidence="2" id="KW-1185">Reference proteome</keyword>
<dbReference type="InterPro" id="IPR003718">
    <property type="entry name" value="OsmC/Ohr_fam"/>
</dbReference>
<organism evidence="1 2">
    <name type="scientific">Rubrivivax gelatinosus</name>
    <name type="common">Rhodocyclus gelatinosus</name>
    <name type="synonym">Rhodopseudomonas gelatinosa</name>
    <dbReference type="NCBI Taxonomy" id="28068"/>
    <lineage>
        <taxon>Bacteria</taxon>
        <taxon>Pseudomonadati</taxon>
        <taxon>Pseudomonadota</taxon>
        <taxon>Betaproteobacteria</taxon>
        <taxon>Burkholderiales</taxon>
        <taxon>Sphaerotilaceae</taxon>
        <taxon>Rubrivivax</taxon>
    </lineage>
</organism>
<reference evidence="1" key="1">
    <citation type="submission" date="2017-08" db="EMBL/GenBank/DDBJ databases">
        <authorList>
            <person name="Imhoff J.F."/>
            <person name="Rahn T."/>
            <person name="Kuenzel S."/>
            <person name="Neulinger S.C."/>
        </authorList>
    </citation>
    <scope>NUCLEOTIDE SEQUENCE</scope>
    <source>
        <strain evidence="1">IM 151</strain>
    </source>
</reference>
<comment type="caution">
    <text evidence="1">The sequence shown here is derived from an EMBL/GenBank/DDBJ whole genome shotgun (WGS) entry which is preliminary data.</text>
</comment>
<dbReference type="Proteomes" id="UP001041814">
    <property type="component" value="Unassembled WGS sequence"/>
</dbReference>